<evidence type="ECO:0000256" key="12">
    <source>
        <dbReference type="ARBA" id="ARBA00023125"/>
    </source>
</evidence>
<dbReference type="RefSeq" id="WP_185128015.1">
    <property type="nucleotide sequence ID" value="NZ_JACJVO010000007.1"/>
</dbReference>
<evidence type="ECO:0000256" key="10">
    <source>
        <dbReference type="ARBA" id="ARBA00022801"/>
    </source>
</evidence>
<dbReference type="GO" id="GO:0003690">
    <property type="term" value="F:double-stranded DNA binding"/>
    <property type="evidence" value="ECO:0007669"/>
    <property type="project" value="UniProtKB-ARBA"/>
</dbReference>
<dbReference type="InterPro" id="IPR015886">
    <property type="entry name" value="H2TH_FPG"/>
</dbReference>
<keyword evidence="7" id="KW-0479">Metal-binding</keyword>
<evidence type="ECO:0000256" key="15">
    <source>
        <dbReference type="ARBA" id="ARBA00023268"/>
    </source>
</evidence>
<dbReference type="PROSITE" id="PS51066">
    <property type="entry name" value="ZF_FPG_2"/>
    <property type="match status" value="1"/>
</dbReference>
<evidence type="ECO:0000256" key="16">
    <source>
        <dbReference type="ARBA" id="ARBA00023295"/>
    </source>
</evidence>
<evidence type="ECO:0000256" key="17">
    <source>
        <dbReference type="ARBA" id="ARBA00030638"/>
    </source>
</evidence>
<evidence type="ECO:0000259" key="21">
    <source>
        <dbReference type="PROSITE" id="PS51068"/>
    </source>
</evidence>
<evidence type="ECO:0000313" key="22">
    <source>
        <dbReference type="EMBL" id="MBB6730345.1"/>
    </source>
</evidence>
<evidence type="ECO:0000256" key="1">
    <source>
        <dbReference type="ARBA" id="ARBA00001668"/>
    </source>
</evidence>
<dbReference type="InterPro" id="IPR010663">
    <property type="entry name" value="Znf_FPG/IleRS"/>
</dbReference>
<keyword evidence="13" id="KW-0234">DNA repair</keyword>
<evidence type="ECO:0000259" key="20">
    <source>
        <dbReference type="PROSITE" id="PS51066"/>
    </source>
</evidence>
<dbReference type="FunFam" id="1.10.8.50:FF:000003">
    <property type="entry name" value="Formamidopyrimidine-DNA glycosylase"/>
    <property type="match status" value="1"/>
</dbReference>
<dbReference type="GO" id="GO:0140078">
    <property type="term" value="F:class I DNA-(apurinic or apyrimidinic site) endonuclease activity"/>
    <property type="evidence" value="ECO:0007669"/>
    <property type="project" value="UniProtKB-EC"/>
</dbReference>
<evidence type="ECO:0000256" key="8">
    <source>
        <dbReference type="ARBA" id="ARBA00022763"/>
    </source>
</evidence>
<comment type="cofactor">
    <cofactor evidence="2">
        <name>Zn(2+)</name>
        <dbReference type="ChEBI" id="CHEBI:29105"/>
    </cofactor>
</comment>
<evidence type="ECO:0000256" key="19">
    <source>
        <dbReference type="PROSITE-ProRule" id="PRU00391"/>
    </source>
</evidence>
<evidence type="ECO:0000256" key="13">
    <source>
        <dbReference type="ARBA" id="ARBA00023204"/>
    </source>
</evidence>
<reference evidence="22 23" key="1">
    <citation type="submission" date="2020-08" db="EMBL/GenBank/DDBJ databases">
        <title>Cohnella phylogeny.</title>
        <authorList>
            <person name="Dunlap C."/>
        </authorList>
    </citation>
    <scope>NUCLEOTIDE SEQUENCE [LARGE SCALE GENOMIC DNA]</scope>
    <source>
        <strain evidence="22 23">CBP 2801</strain>
    </source>
</reference>
<dbReference type="SUPFAM" id="SSF81624">
    <property type="entry name" value="N-terminal domain of MutM-like DNA repair proteins"/>
    <property type="match status" value="1"/>
</dbReference>
<accession>A0A7X0VUE8</accession>
<keyword evidence="8" id="KW-0227">DNA damage</keyword>
<organism evidence="22 23">
    <name type="scientific">Cohnella zeiphila</name>
    <dbReference type="NCBI Taxonomy" id="2761120"/>
    <lineage>
        <taxon>Bacteria</taxon>
        <taxon>Bacillati</taxon>
        <taxon>Bacillota</taxon>
        <taxon>Bacilli</taxon>
        <taxon>Bacillales</taxon>
        <taxon>Paenibacillaceae</taxon>
        <taxon>Cohnella</taxon>
    </lineage>
</organism>
<proteinExistence type="inferred from homology"/>
<keyword evidence="10" id="KW-0378">Hydrolase</keyword>
<comment type="caution">
    <text evidence="22">The sequence shown here is derived from an EMBL/GenBank/DDBJ whole genome shotgun (WGS) entry which is preliminary data.</text>
</comment>
<sequence length="274" mass="30966">MPEWPEMDTYRRLLSPLVCGRTIAAAEVNREKTINEPTAEFQAAVIGRTVLFVERRGKHLLFHLDDGNRLLLHLMLGGWLYYGTEPEAGKESGSYQVVLTFEDGNRLFFGGLRLGYLHRLSAKSALEHLKPLGPDPFDPRLTPEAFAKRLGTRRGRLKSALVDQKLISGVGNCYSDEICFDAEVQPTAAIPELEPETKLRLYRSMRKVLEEAAENGGYMDHKFTADDTFVGGYDNKCRVYDREGEACVRCGEAIRLEIVNSRKMFYCPSCQKAH</sequence>
<dbReference type="Proteomes" id="UP000564644">
    <property type="component" value="Unassembled WGS sequence"/>
</dbReference>
<evidence type="ECO:0000256" key="6">
    <source>
        <dbReference type="ARBA" id="ARBA00016240"/>
    </source>
</evidence>
<comment type="similarity">
    <text evidence="3">Belongs to the FPG family.</text>
</comment>
<keyword evidence="12" id="KW-0238">DNA-binding</keyword>
<dbReference type="AlphaFoldDB" id="A0A7X0VUE8"/>
<dbReference type="GO" id="GO:0006284">
    <property type="term" value="P:base-excision repair"/>
    <property type="evidence" value="ECO:0007669"/>
    <property type="project" value="InterPro"/>
</dbReference>
<dbReference type="Gene3D" id="1.10.8.50">
    <property type="match status" value="1"/>
</dbReference>
<dbReference type="InterPro" id="IPR035937">
    <property type="entry name" value="FPG_N"/>
</dbReference>
<keyword evidence="14" id="KW-0456">Lyase</keyword>
<evidence type="ECO:0000256" key="2">
    <source>
        <dbReference type="ARBA" id="ARBA00001947"/>
    </source>
</evidence>
<comment type="catalytic activity">
    <reaction evidence="1">
        <text>Hydrolysis of DNA containing ring-opened 7-methylguanine residues, releasing 2,6-diamino-4-hydroxy-5-(N-methyl)formamidopyrimidine.</text>
        <dbReference type="EC" id="3.2.2.23"/>
    </reaction>
</comment>
<dbReference type="PANTHER" id="PTHR22993">
    <property type="entry name" value="FORMAMIDOPYRIMIDINE-DNA GLYCOSYLASE"/>
    <property type="match status" value="1"/>
</dbReference>
<dbReference type="InterPro" id="IPR010979">
    <property type="entry name" value="Ribosomal_uS13-like_H2TH"/>
</dbReference>
<comment type="catalytic activity">
    <reaction evidence="18">
        <text>2'-deoxyribonucleotide-(2'-deoxyribose 5'-phosphate)-2'-deoxyribonucleotide-DNA = a 3'-end 2'-deoxyribonucleotide-(2,3-dehydro-2,3-deoxyribose 5'-phosphate)-DNA + a 5'-end 5'-phospho-2'-deoxyribonucleoside-DNA + H(+)</text>
        <dbReference type="Rhea" id="RHEA:66592"/>
        <dbReference type="Rhea" id="RHEA-COMP:13180"/>
        <dbReference type="Rhea" id="RHEA-COMP:16897"/>
        <dbReference type="Rhea" id="RHEA-COMP:17067"/>
        <dbReference type="ChEBI" id="CHEBI:15378"/>
        <dbReference type="ChEBI" id="CHEBI:136412"/>
        <dbReference type="ChEBI" id="CHEBI:157695"/>
        <dbReference type="ChEBI" id="CHEBI:167181"/>
        <dbReference type="EC" id="4.2.99.18"/>
    </reaction>
</comment>
<evidence type="ECO:0000256" key="11">
    <source>
        <dbReference type="ARBA" id="ARBA00022833"/>
    </source>
</evidence>
<protein>
    <recommendedName>
        <fullName evidence="6">Formamidopyrimidine-DNA glycosylase</fullName>
        <ecNumber evidence="4">3.2.2.23</ecNumber>
        <ecNumber evidence="5">4.2.99.18</ecNumber>
    </recommendedName>
    <alternativeName>
        <fullName evidence="17">DNA-(apurinic or apyrimidinic site) lyase MutM</fullName>
    </alternativeName>
</protein>
<dbReference type="EC" id="3.2.2.23" evidence="4"/>
<dbReference type="SMART" id="SM01232">
    <property type="entry name" value="H2TH"/>
    <property type="match status" value="1"/>
</dbReference>
<dbReference type="PROSITE" id="PS51068">
    <property type="entry name" value="FPG_CAT"/>
    <property type="match status" value="1"/>
</dbReference>
<dbReference type="EMBL" id="JACJVO010000007">
    <property type="protein sequence ID" value="MBB6730345.1"/>
    <property type="molecule type" value="Genomic_DNA"/>
</dbReference>
<dbReference type="SUPFAM" id="SSF46946">
    <property type="entry name" value="S13-like H2TH domain"/>
    <property type="match status" value="1"/>
</dbReference>
<evidence type="ECO:0000256" key="3">
    <source>
        <dbReference type="ARBA" id="ARBA00009409"/>
    </source>
</evidence>
<dbReference type="GO" id="GO:0034039">
    <property type="term" value="F:8-oxo-7,8-dihydroguanine DNA N-glycosylase activity"/>
    <property type="evidence" value="ECO:0007669"/>
    <property type="project" value="TreeGrafter"/>
</dbReference>
<evidence type="ECO:0000256" key="7">
    <source>
        <dbReference type="ARBA" id="ARBA00022723"/>
    </source>
</evidence>
<dbReference type="SMART" id="SM00898">
    <property type="entry name" value="Fapy_DNA_glyco"/>
    <property type="match status" value="1"/>
</dbReference>
<dbReference type="PANTHER" id="PTHR22993:SF9">
    <property type="entry name" value="FORMAMIDOPYRIMIDINE-DNA GLYCOSYLASE"/>
    <property type="match status" value="1"/>
</dbReference>
<gene>
    <name evidence="22" type="ORF">H7C18_05480</name>
</gene>
<dbReference type="EC" id="4.2.99.18" evidence="5"/>
<keyword evidence="11" id="KW-0862">Zinc</keyword>
<dbReference type="Gene3D" id="3.20.190.10">
    <property type="entry name" value="MutM-like, N-terminal"/>
    <property type="match status" value="1"/>
</dbReference>
<dbReference type="GO" id="GO:0003684">
    <property type="term" value="F:damaged DNA binding"/>
    <property type="evidence" value="ECO:0007669"/>
    <property type="project" value="InterPro"/>
</dbReference>
<keyword evidence="15" id="KW-0511">Multifunctional enzyme</keyword>
<evidence type="ECO:0000256" key="14">
    <source>
        <dbReference type="ARBA" id="ARBA00023239"/>
    </source>
</evidence>
<feature type="domain" description="FPG-type" evidence="20">
    <location>
        <begin position="238"/>
        <end position="272"/>
    </location>
</feature>
<keyword evidence="23" id="KW-1185">Reference proteome</keyword>
<name>A0A7X0VUE8_9BACL</name>
<evidence type="ECO:0000256" key="5">
    <source>
        <dbReference type="ARBA" id="ARBA00012720"/>
    </source>
</evidence>
<dbReference type="InterPro" id="IPR012319">
    <property type="entry name" value="FPG_cat"/>
</dbReference>
<evidence type="ECO:0000256" key="18">
    <source>
        <dbReference type="ARBA" id="ARBA00044632"/>
    </source>
</evidence>
<feature type="domain" description="Formamidopyrimidine-DNA glycosylase catalytic" evidence="21">
    <location>
        <begin position="2"/>
        <end position="116"/>
    </location>
</feature>
<dbReference type="InterPro" id="IPR000214">
    <property type="entry name" value="Znf_DNA_glyclase/AP_lyase"/>
</dbReference>
<evidence type="ECO:0000256" key="9">
    <source>
        <dbReference type="ARBA" id="ARBA00022771"/>
    </source>
</evidence>
<dbReference type="Pfam" id="PF06827">
    <property type="entry name" value="zf-FPG_IleRS"/>
    <property type="match status" value="1"/>
</dbReference>
<evidence type="ECO:0000256" key="4">
    <source>
        <dbReference type="ARBA" id="ARBA00012024"/>
    </source>
</evidence>
<dbReference type="Pfam" id="PF06831">
    <property type="entry name" value="H2TH"/>
    <property type="match status" value="1"/>
</dbReference>
<dbReference type="Pfam" id="PF01149">
    <property type="entry name" value="Fapy_DNA_glyco"/>
    <property type="match status" value="1"/>
</dbReference>
<dbReference type="SUPFAM" id="SSF57716">
    <property type="entry name" value="Glucocorticoid receptor-like (DNA-binding domain)"/>
    <property type="match status" value="1"/>
</dbReference>
<dbReference type="GO" id="GO:0008270">
    <property type="term" value="F:zinc ion binding"/>
    <property type="evidence" value="ECO:0007669"/>
    <property type="project" value="UniProtKB-KW"/>
</dbReference>
<keyword evidence="16" id="KW-0326">Glycosidase</keyword>
<keyword evidence="9 19" id="KW-0863">Zinc-finger</keyword>
<evidence type="ECO:0000313" key="23">
    <source>
        <dbReference type="Proteomes" id="UP000564644"/>
    </source>
</evidence>